<reference evidence="1 2" key="1">
    <citation type="submission" date="2015-04" db="EMBL/GenBank/DDBJ databases">
        <title>Draft Genome Sequences of Eight Spore-Forming Food Isolates of Bacillus cereus Genome sequencing.</title>
        <authorList>
            <person name="Krawcyk A.O."/>
            <person name="de Jong A."/>
            <person name="Eijlander R.T."/>
            <person name="Berendsen E.M."/>
            <person name="Holsappel S."/>
            <person name="Wells-Bennik M."/>
            <person name="Kuipers O.P."/>
        </authorList>
    </citation>
    <scope>NUCLEOTIDE SEQUENCE [LARGE SCALE GENOMIC DNA]</scope>
    <source>
        <strain evidence="1 2">B4077</strain>
    </source>
</reference>
<dbReference type="EMBL" id="LCYI01000011">
    <property type="protein sequence ID" value="KLA31783.1"/>
    <property type="molecule type" value="Genomic_DNA"/>
</dbReference>
<dbReference type="PATRIC" id="fig|1396.428.peg.1929"/>
<gene>
    <name evidence="1" type="ORF">B4077_3104</name>
</gene>
<comment type="caution">
    <text evidence="1">The sequence shown here is derived from an EMBL/GenBank/DDBJ whole genome shotgun (WGS) entry which is preliminary data.</text>
</comment>
<evidence type="ECO:0000313" key="2">
    <source>
        <dbReference type="Proteomes" id="UP000035214"/>
    </source>
</evidence>
<evidence type="ECO:0000313" key="1">
    <source>
        <dbReference type="EMBL" id="KLA31783.1"/>
    </source>
</evidence>
<dbReference type="InterPro" id="IPR009045">
    <property type="entry name" value="Zn_M74/Hedgehog-like"/>
</dbReference>
<dbReference type="Proteomes" id="UP000035214">
    <property type="component" value="Unassembled WGS sequence"/>
</dbReference>
<dbReference type="AlphaFoldDB" id="A0A0G8F5H7"/>
<dbReference type="Gene3D" id="3.30.1380.10">
    <property type="match status" value="1"/>
</dbReference>
<sequence>MKLLTIEKKDVTSYADESCYMRYVGDFAEKIYKKKSNLEEYMH</sequence>
<proteinExistence type="predicted"/>
<accession>A0A0G8F5H7</accession>
<name>A0A0G8F5H7_BACCE</name>
<organism evidence="1 2">
    <name type="scientific">Bacillus cereus</name>
    <dbReference type="NCBI Taxonomy" id="1396"/>
    <lineage>
        <taxon>Bacteria</taxon>
        <taxon>Bacillati</taxon>
        <taxon>Bacillota</taxon>
        <taxon>Bacilli</taxon>
        <taxon>Bacillales</taxon>
        <taxon>Bacillaceae</taxon>
        <taxon>Bacillus</taxon>
        <taxon>Bacillus cereus group</taxon>
    </lineage>
</organism>
<protein>
    <submittedName>
        <fullName evidence="1">Uncharacterized protein</fullName>
    </submittedName>
</protein>